<evidence type="ECO:0000313" key="10">
    <source>
        <dbReference type="Proteomes" id="UP001597189"/>
    </source>
</evidence>
<comment type="caution">
    <text evidence="9">The sequence shown here is derived from an EMBL/GenBank/DDBJ whole genome shotgun (WGS) entry which is preliminary data.</text>
</comment>
<dbReference type="InterPro" id="IPR000192">
    <property type="entry name" value="Aminotrans_V_dom"/>
</dbReference>
<dbReference type="PANTHER" id="PTHR11601">
    <property type="entry name" value="CYSTEINE DESULFURYLASE FAMILY MEMBER"/>
    <property type="match status" value="1"/>
</dbReference>
<organism evidence="9 10">
    <name type="scientific">Levilactobacillus lanxiensis</name>
    <dbReference type="NCBI Taxonomy" id="2799568"/>
    <lineage>
        <taxon>Bacteria</taxon>
        <taxon>Bacillati</taxon>
        <taxon>Bacillota</taxon>
        <taxon>Bacilli</taxon>
        <taxon>Lactobacillales</taxon>
        <taxon>Lactobacillaceae</taxon>
        <taxon>Levilactobacillus</taxon>
    </lineage>
</organism>
<dbReference type="InterPro" id="IPR016454">
    <property type="entry name" value="Cysteine_dSase"/>
</dbReference>
<dbReference type="InterPro" id="IPR015421">
    <property type="entry name" value="PyrdxlP-dep_Trfase_major"/>
</dbReference>
<name>A0ABW4D651_9LACO</name>
<evidence type="ECO:0000313" key="9">
    <source>
        <dbReference type="EMBL" id="MFD1456063.1"/>
    </source>
</evidence>
<dbReference type="PROSITE" id="PS00595">
    <property type="entry name" value="AA_TRANSFER_CLASS_5"/>
    <property type="match status" value="1"/>
</dbReference>
<gene>
    <name evidence="9" type="ORF">ACFQ44_10335</name>
</gene>
<keyword evidence="10" id="KW-1185">Reference proteome</keyword>
<dbReference type="Pfam" id="PF00266">
    <property type="entry name" value="Aminotran_5"/>
    <property type="match status" value="1"/>
</dbReference>
<evidence type="ECO:0000256" key="3">
    <source>
        <dbReference type="ARBA" id="ARBA00022723"/>
    </source>
</evidence>
<protein>
    <submittedName>
        <fullName evidence="9">Cysteine desulfurase family protein</fullName>
    </submittedName>
</protein>
<sequence length="381" mass="42082">MIYFDNSATTKAAPEVVDTYAKVSQNYWGNPSSLHKFGEQAFNLLEQSRQQIADLVGAKLSEILFTSGGTEGDNWAIKGTAMAKKEFGNHLITTEVEHPAVHNSMEQLKQEGFEVTYLPVDENGRVSAADLRAAIKPTTILVSTMAVNNEIGAIQPLDEIADVLRDFPRIHWHIDAVQGIGKGLADKIFNDRVDFVTFSGHKFHAPRGIGFMYKRQGRTITPLMAGGGQERNLRSGTENLPAIAAMAKALRLLLTDESAKVKRQREIRLAILHHVESFPNVTIFSKDLPVFAPHILCFAIAGVRGETIVHAFEEHDIYISTTSACSSKKHVESSTLQAMKVDDGIATSAVRISLDEHNTMAEAEKFNQVFDELYTQFAKLS</sequence>
<dbReference type="Proteomes" id="UP001597189">
    <property type="component" value="Unassembled WGS sequence"/>
</dbReference>
<evidence type="ECO:0000256" key="2">
    <source>
        <dbReference type="ARBA" id="ARBA00006490"/>
    </source>
</evidence>
<dbReference type="InterPro" id="IPR015424">
    <property type="entry name" value="PyrdxlP-dep_Trfase"/>
</dbReference>
<comment type="cofactor">
    <cofactor evidence="1 7">
        <name>pyridoxal 5'-phosphate</name>
        <dbReference type="ChEBI" id="CHEBI:597326"/>
    </cofactor>
</comment>
<proteinExistence type="inferred from homology"/>
<evidence type="ECO:0000256" key="7">
    <source>
        <dbReference type="RuleBase" id="RU004504"/>
    </source>
</evidence>
<evidence type="ECO:0000256" key="4">
    <source>
        <dbReference type="ARBA" id="ARBA00022898"/>
    </source>
</evidence>
<dbReference type="Gene3D" id="3.40.640.10">
    <property type="entry name" value="Type I PLP-dependent aspartate aminotransferase-like (Major domain)"/>
    <property type="match status" value="1"/>
</dbReference>
<keyword evidence="5" id="KW-0408">Iron</keyword>
<accession>A0ABW4D651</accession>
<dbReference type="SUPFAM" id="SSF53383">
    <property type="entry name" value="PLP-dependent transferases"/>
    <property type="match status" value="1"/>
</dbReference>
<feature type="domain" description="Aminotransferase class V" evidence="8">
    <location>
        <begin position="2"/>
        <end position="366"/>
    </location>
</feature>
<dbReference type="Gene3D" id="3.90.1150.10">
    <property type="entry name" value="Aspartate Aminotransferase, domain 1"/>
    <property type="match status" value="1"/>
</dbReference>
<dbReference type="EMBL" id="JBHTOD010000008">
    <property type="protein sequence ID" value="MFD1456063.1"/>
    <property type="molecule type" value="Genomic_DNA"/>
</dbReference>
<keyword evidence="3" id="KW-0479">Metal-binding</keyword>
<dbReference type="InterPro" id="IPR015422">
    <property type="entry name" value="PyrdxlP-dep_Trfase_small"/>
</dbReference>
<comment type="similarity">
    <text evidence="2">Belongs to the class-V pyridoxal-phosphate-dependent aminotransferase family. NifS/IscS subfamily.</text>
</comment>
<reference evidence="10" key="1">
    <citation type="journal article" date="2019" name="Int. J. Syst. Evol. Microbiol.">
        <title>The Global Catalogue of Microorganisms (GCM) 10K type strain sequencing project: providing services to taxonomists for standard genome sequencing and annotation.</title>
        <authorList>
            <consortium name="The Broad Institute Genomics Platform"/>
            <consortium name="The Broad Institute Genome Sequencing Center for Infectious Disease"/>
            <person name="Wu L."/>
            <person name="Ma J."/>
        </authorList>
    </citation>
    <scope>NUCLEOTIDE SEQUENCE [LARGE SCALE GENOMIC DNA]</scope>
    <source>
        <strain evidence="10">CCM 8979</strain>
    </source>
</reference>
<dbReference type="Gene3D" id="1.10.260.50">
    <property type="match status" value="1"/>
</dbReference>
<evidence type="ECO:0000256" key="5">
    <source>
        <dbReference type="ARBA" id="ARBA00023004"/>
    </source>
</evidence>
<dbReference type="PIRSF" id="PIRSF005572">
    <property type="entry name" value="NifS"/>
    <property type="match status" value="1"/>
</dbReference>
<evidence type="ECO:0000259" key="8">
    <source>
        <dbReference type="Pfam" id="PF00266"/>
    </source>
</evidence>
<evidence type="ECO:0000256" key="1">
    <source>
        <dbReference type="ARBA" id="ARBA00001933"/>
    </source>
</evidence>
<keyword evidence="6" id="KW-0411">Iron-sulfur</keyword>
<evidence type="ECO:0000256" key="6">
    <source>
        <dbReference type="ARBA" id="ARBA00023014"/>
    </source>
</evidence>
<dbReference type="PANTHER" id="PTHR11601:SF50">
    <property type="entry name" value="CYSTEINE DESULFURASE ISCS 2-RELATED"/>
    <property type="match status" value="1"/>
</dbReference>
<keyword evidence="4" id="KW-0663">Pyridoxal phosphate</keyword>
<dbReference type="RefSeq" id="WP_203646119.1">
    <property type="nucleotide sequence ID" value="NZ_BOLN01000008.1"/>
</dbReference>
<dbReference type="InterPro" id="IPR020578">
    <property type="entry name" value="Aminotrans_V_PyrdxlP_BS"/>
</dbReference>